<evidence type="ECO:0000259" key="1">
    <source>
        <dbReference type="Pfam" id="PF00934"/>
    </source>
</evidence>
<dbReference type="InterPro" id="IPR000084">
    <property type="entry name" value="PE-PGRS_N"/>
</dbReference>
<protein>
    <recommendedName>
        <fullName evidence="1">PE domain-containing protein</fullName>
    </recommendedName>
</protein>
<accession>A0A051UH54</accession>
<comment type="caution">
    <text evidence="2">The sequence shown here is derived from an EMBL/GenBank/DDBJ whole genome shotgun (WGS) entry which is preliminary data.</text>
</comment>
<dbReference type="Pfam" id="PF00934">
    <property type="entry name" value="PE"/>
    <property type="match status" value="1"/>
</dbReference>
<dbReference type="AlphaFoldDB" id="A0A051UH54"/>
<proteinExistence type="predicted"/>
<evidence type="ECO:0000313" key="3">
    <source>
        <dbReference type="Proteomes" id="UP000025947"/>
    </source>
</evidence>
<dbReference type="Gene3D" id="1.10.287.850">
    <property type="entry name" value="HP0062-like domain"/>
    <property type="match status" value="1"/>
</dbReference>
<reference evidence="2 3" key="1">
    <citation type="submission" date="2014-04" db="EMBL/GenBank/DDBJ databases">
        <title>The Genome Sequence of Mycobacterium tuberculosis TKK-01-0051.</title>
        <authorList>
            <consortium name="The Broad Institute Genomics Platform"/>
            <consortium name="The Broad Institute Genome Sequencing Center for Infectious Disease"/>
            <person name="Earl A.M."/>
            <person name="Cohen K."/>
            <person name="Pym A."/>
            <person name="Bishai W."/>
            <person name="Maharaj K."/>
            <person name="Desjardins C."/>
            <person name="Abeel T."/>
            <person name="Young S."/>
            <person name="Zeng Q."/>
            <person name="Gargeya S."/>
            <person name="Abouelleil A."/>
            <person name="Alvarado L."/>
            <person name="Chapman S.B."/>
            <person name="Gainer-Dewar J."/>
            <person name="Goldberg J."/>
            <person name="Griggs A."/>
            <person name="Gujja S."/>
            <person name="Hansen M."/>
            <person name="Howarth C."/>
            <person name="Imamovic A."/>
            <person name="Larimer J."/>
            <person name="Murphy C."/>
            <person name="Naylor J."/>
            <person name="Pearson M."/>
            <person name="Poon T.W."/>
            <person name="Priest M."/>
            <person name="Roberts A."/>
            <person name="Saif S."/>
            <person name="Shea T."/>
            <person name="Sykes S."/>
            <person name="Wortman J."/>
            <person name="Nusbaum C."/>
            <person name="Birren B."/>
        </authorList>
    </citation>
    <scope>NUCLEOTIDE SEQUENCE [LARGE SCALE GENOMIC DNA]</scope>
    <source>
        <strain evidence="2 3">TKK-01-0051</strain>
    </source>
</reference>
<dbReference type="SUPFAM" id="SSF140459">
    <property type="entry name" value="PE/PPE dimer-like"/>
    <property type="match status" value="1"/>
</dbReference>
<name>A0A051UH54_9MYCO</name>
<sequence>MSFVTVHPDKLSAAASNLQSITAALHVGNAAAAIPTTGVVPAAVDEVSVLTAAQFAAHAARFQALAARALAVHELLAATLAQSAGSYTATEAANSAASAL</sequence>
<dbReference type="InterPro" id="IPR038332">
    <property type="entry name" value="PPE_sf"/>
</dbReference>
<organism evidence="2 3">
    <name type="scientific">Mycobacterium [tuberculosis] TKK-01-0051</name>
    <dbReference type="NCBI Taxonomy" id="1324261"/>
    <lineage>
        <taxon>Bacteria</taxon>
        <taxon>Bacillati</taxon>
        <taxon>Actinomycetota</taxon>
        <taxon>Actinomycetes</taxon>
        <taxon>Mycobacteriales</taxon>
        <taxon>Mycobacteriaceae</taxon>
        <taxon>Mycobacterium</taxon>
        <taxon>Mycobacterium avium complex (MAC)</taxon>
    </lineage>
</organism>
<evidence type="ECO:0000313" key="2">
    <source>
        <dbReference type="EMBL" id="KBZ68487.1"/>
    </source>
</evidence>
<dbReference type="GeneID" id="31525539"/>
<gene>
    <name evidence="2" type="ORF">K875_01037</name>
</gene>
<feature type="domain" description="PE" evidence="1">
    <location>
        <begin position="4"/>
        <end position="94"/>
    </location>
</feature>
<dbReference type="RefSeq" id="WP_007768062.1">
    <property type="nucleotide sequence ID" value="NZ_KK328284.1"/>
</dbReference>
<dbReference type="EMBL" id="JLXW01000002">
    <property type="protein sequence ID" value="KBZ68487.1"/>
    <property type="molecule type" value="Genomic_DNA"/>
</dbReference>
<dbReference type="PATRIC" id="fig|1324261.3.peg.1054"/>
<keyword evidence="3" id="KW-1185">Reference proteome</keyword>
<dbReference type="Proteomes" id="UP000025947">
    <property type="component" value="Unassembled WGS sequence"/>
</dbReference>
<dbReference type="HOGENOM" id="CLU_000167_16_11_11"/>